<dbReference type="InterPro" id="IPR000595">
    <property type="entry name" value="cNMP-bd_dom"/>
</dbReference>
<evidence type="ECO:0000259" key="1">
    <source>
        <dbReference type="PROSITE" id="PS50042"/>
    </source>
</evidence>
<protein>
    <recommendedName>
        <fullName evidence="1">Cyclic nucleotide-binding domain-containing protein</fullName>
    </recommendedName>
</protein>
<dbReference type="Proteomes" id="UP000230390">
    <property type="component" value="Unassembled WGS sequence"/>
</dbReference>
<dbReference type="SUPFAM" id="SSF51206">
    <property type="entry name" value="cAMP-binding domain-like"/>
    <property type="match status" value="1"/>
</dbReference>
<name>A0A2G8TD68_9BURK</name>
<organism evidence="2 3">
    <name type="scientific">Massilia eurypsychrophila</name>
    <dbReference type="NCBI Taxonomy" id="1485217"/>
    <lineage>
        <taxon>Bacteria</taxon>
        <taxon>Pseudomonadati</taxon>
        <taxon>Pseudomonadota</taxon>
        <taxon>Betaproteobacteria</taxon>
        <taxon>Burkholderiales</taxon>
        <taxon>Oxalobacteraceae</taxon>
        <taxon>Telluria group</taxon>
        <taxon>Massilia</taxon>
    </lineage>
</organism>
<comment type="caution">
    <text evidence="2">The sequence shown here is derived from an EMBL/GenBank/DDBJ whole genome shotgun (WGS) entry which is preliminary data.</text>
</comment>
<feature type="domain" description="Cyclic nucleotide-binding" evidence="1">
    <location>
        <begin position="14"/>
        <end position="99"/>
    </location>
</feature>
<dbReference type="InterPro" id="IPR014710">
    <property type="entry name" value="RmlC-like_jellyroll"/>
</dbReference>
<dbReference type="EMBL" id="PDOC01000010">
    <property type="protein sequence ID" value="PIL44001.1"/>
    <property type="molecule type" value="Genomic_DNA"/>
</dbReference>
<sequence length="168" mass="18230">MPVSYVHRTNANHLLGSLPAVALERMLHHLTLVPIASGETLYQTGRPQPYVYFPIRGAVSLSYLGGATQVEISLVRNEGVIGIPLFLNGVVSPCRAVVRDAGAAYRMSTHRLTEEFNRAGQPLRVFLAYARALTAQMEQTAACNIQGTIDHDWCATCTHANTCPAADP</sequence>
<dbReference type="Gene3D" id="2.60.120.10">
    <property type="entry name" value="Jelly Rolls"/>
    <property type="match status" value="1"/>
</dbReference>
<gene>
    <name evidence="2" type="ORF">CR105_16855</name>
</gene>
<evidence type="ECO:0000313" key="2">
    <source>
        <dbReference type="EMBL" id="PIL44001.1"/>
    </source>
</evidence>
<accession>A0A2G8TD68</accession>
<dbReference type="RefSeq" id="WP_099790242.1">
    <property type="nucleotide sequence ID" value="NZ_JBHLYV010000012.1"/>
</dbReference>
<reference evidence="2 3" key="1">
    <citation type="submission" date="2017-10" db="EMBL/GenBank/DDBJ databases">
        <title>Massilia psychrophilum sp. nov., a novel purple-pigmented bacterium isolated from Tianshan glacier, Xinjiang Municipality, China.</title>
        <authorList>
            <person name="Wang H."/>
        </authorList>
    </citation>
    <scope>NUCLEOTIDE SEQUENCE [LARGE SCALE GENOMIC DNA]</scope>
    <source>
        <strain evidence="2 3">JCM 30074</strain>
    </source>
</reference>
<dbReference type="PROSITE" id="PS50042">
    <property type="entry name" value="CNMP_BINDING_3"/>
    <property type="match status" value="1"/>
</dbReference>
<keyword evidence="3" id="KW-1185">Reference proteome</keyword>
<dbReference type="OrthoDB" id="8969464at2"/>
<evidence type="ECO:0000313" key="3">
    <source>
        <dbReference type="Proteomes" id="UP000230390"/>
    </source>
</evidence>
<dbReference type="AlphaFoldDB" id="A0A2G8TD68"/>
<proteinExistence type="predicted"/>
<dbReference type="InterPro" id="IPR018490">
    <property type="entry name" value="cNMP-bd_dom_sf"/>
</dbReference>